<keyword evidence="4" id="KW-1185">Reference proteome</keyword>
<organism evidence="3 4">
    <name type="scientific">Lapillicoccus jejuensis</name>
    <dbReference type="NCBI Taxonomy" id="402171"/>
    <lineage>
        <taxon>Bacteria</taxon>
        <taxon>Bacillati</taxon>
        <taxon>Actinomycetota</taxon>
        <taxon>Actinomycetes</taxon>
        <taxon>Micrococcales</taxon>
        <taxon>Intrasporangiaceae</taxon>
        <taxon>Lapillicoccus</taxon>
    </lineage>
</organism>
<feature type="domain" description="PucR C-terminal helix-turn-helix" evidence="1">
    <location>
        <begin position="336"/>
        <end position="392"/>
    </location>
</feature>
<comment type="caution">
    <text evidence="3">The sequence shown here is derived from an EMBL/GenBank/DDBJ whole genome shotgun (WGS) entry which is preliminary data.</text>
</comment>
<accession>A0A542E149</accession>
<protein>
    <submittedName>
        <fullName evidence="3">PucR-like helix-turn-helix protein</fullName>
    </submittedName>
</protein>
<dbReference type="Pfam" id="PF13556">
    <property type="entry name" value="HTH_30"/>
    <property type="match status" value="1"/>
</dbReference>
<evidence type="ECO:0000259" key="2">
    <source>
        <dbReference type="Pfam" id="PF25906"/>
    </source>
</evidence>
<dbReference type="Proteomes" id="UP000317893">
    <property type="component" value="Unassembled WGS sequence"/>
</dbReference>
<feature type="domain" description="PucR-like N-terminal" evidence="2">
    <location>
        <begin position="10"/>
        <end position="176"/>
    </location>
</feature>
<dbReference type="InterPro" id="IPR025736">
    <property type="entry name" value="PucR_C-HTH_dom"/>
</dbReference>
<evidence type="ECO:0000313" key="4">
    <source>
        <dbReference type="Proteomes" id="UP000317893"/>
    </source>
</evidence>
<dbReference type="InterPro" id="IPR051448">
    <property type="entry name" value="CdaR-like_regulators"/>
</dbReference>
<gene>
    <name evidence="3" type="ORF">FB458_2178</name>
</gene>
<dbReference type="AlphaFoldDB" id="A0A542E149"/>
<evidence type="ECO:0000259" key="1">
    <source>
        <dbReference type="Pfam" id="PF13556"/>
    </source>
</evidence>
<name>A0A542E149_9MICO</name>
<dbReference type="PANTHER" id="PTHR33744">
    <property type="entry name" value="CARBOHYDRATE DIACID REGULATOR"/>
    <property type="match status" value="1"/>
</dbReference>
<dbReference type="PANTHER" id="PTHR33744:SF1">
    <property type="entry name" value="DNA-BINDING TRANSCRIPTIONAL ACTIVATOR ADER"/>
    <property type="match status" value="1"/>
</dbReference>
<dbReference type="InterPro" id="IPR058663">
    <property type="entry name" value="PucR-like_N"/>
</dbReference>
<dbReference type="InterPro" id="IPR042070">
    <property type="entry name" value="PucR_C-HTH_sf"/>
</dbReference>
<proteinExistence type="predicted"/>
<evidence type="ECO:0000313" key="3">
    <source>
        <dbReference type="EMBL" id="TQJ09073.1"/>
    </source>
</evidence>
<dbReference type="EMBL" id="VFMN01000001">
    <property type="protein sequence ID" value="TQJ09073.1"/>
    <property type="molecule type" value="Genomic_DNA"/>
</dbReference>
<dbReference type="OrthoDB" id="5243741at2"/>
<dbReference type="Gene3D" id="1.10.10.2840">
    <property type="entry name" value="PucR C-terminal helix-turn-helix domain"/>
    <property type="match status" value="1"/>
</dbReference>
<sequence>MATGSIDQPWLSLPAEIVPVIRPTLPDLVEEIIRAIREGVPAYARPFEGRFGQAVRRGTEVALSSFLGLVGTSRPPLTDEARDVYTTLGRGEVRQGRTLDSLLAAYRVGTRVTLRRFSEAAMRAGYDATVIVALSESVLAYIEEVSSASAQGFAFEQSERAGETDRRRVEVLELILRGQADEVAVQQAAAAAGWAVPATMVAVLLPPEEAAGGRLALGPRAIVAAREADAVALAPAPGSGRDRRALEIALHDRGAVVGPPRDWSRVPESLRLAVSASAVLLPEGAPVRRPGDPLWVQDHLTDIVLGAEAGALADLGARRLAPFSTLRPGARAKLEQTLLAWLRHWGQRAPVADELGIHPQTVGYRVAQLRELFGDDLEDPQVRFELELVLRARPAPADPG</sequence>
<reference evidence="3 4" key="1">
    <citation type="submission" date="2019-06" db="EMBL/GenBank/DDBJ databases">
        <title>Sequencing the genomes of 1000 actinobacteria strains.</title>
        <authorList>
            <person name="Klenk H.-P."/>
        </authorList>
    </citation>
    <scope>NUCLEOTIDE SEQUENCE [LARGE SCALE GENOMIC DNA]</scope>
    <source>
        <strain evidence="3 4">DSM 18607</strain>
    </source>
</reference>
<dbReference type="Pfam" id="PF25906">
    <property type="entry name" value="PucR-like_N"/>
    <property type="match status" value="1"/>
</dbReference>